<evidence type="ECO:0000256" key="1">
    <source>
        <dbReference type="SAM" id="MobiDB-lite"/>
    </source>
</evidence>
<name>A0A0D3GVJ3_9ORYZ</name>
<proteinExistence type="predicted"/>
<dbReference type="Gramene" id="OBART08G00460.1">
    <property type="protein sequence ID" value="OBART08G00460.1"/>
    <property type="gene ID" value="OBART08G00460"/>
</dbReference>
<feature type="region of interest" description="Disordered" evidence="1">
    <location>
        <begin position="1"/>
        <end position="24"/>
    </location>
</feature>
<feature type="region of interest" description="Disordered" evidence="1">
    <location>
        <begin position="47"/>
        <end position="70"/>
    </location>
</feature>
<protein>
    <recommendedName>
        <fullName evidence="4">DUF834 domain-containing protein</fullName>
    </recommendedName>
</protein>
<dbReference type="EnsemblPlants" id="OBART08G00460.1">
    <property type="protein sequence ID" value="OBART08G00460.1"/>
    <property type="gene ID" value="OBART08G00460"/>
</dbReference>
<dbReference type="HOGENOM" id="CLU_2816473_0_0_1"/>
<sequence>MRYDIGSRRRPLEDGGCGEDQCSKEEADAVAVASRGWRRLALGGGYSVKEEEQDPDLVTPNLGEAGSGAP</sequence>
<reference evidence="2" key="2">
    <citation type="submission" date="2015-03" db="UniProtKB">
        <authorList>
            <consortium name="EnsemblPlants"/>
        </authorList>
    </citation>
    <scope>IDENTIFICATION</scope>
</reference>
<accession>A0A0D3GVJ3</accession>
<evidence type="ECO:0000313" key="2">
    <source>
        <dbReference type="EnsemblPlants" id="OBART08G00460.1"/>
    </source>
</evidence>
<dbReference type="Proteomes" id="UP000026960">
    <property type="component" value="Chromosome 8"/>
</dbReference>
<keyword evidence="3" id="KW-1185">Reference proteome</keyword>
<dbReference type="PaxDb" id="65489-OBART08G00460.1"/>
<feature type="compositionally biased region" description="Basic and acidic residues" evidence="1">
    <location>
        <begin position="1"/>
        <end position="13"/>
    </location>
</feature>
<dbReference type="AlphaFoldDB" id="A0A0D3GVJ3"/>
<organism evidence="2">
    <name type="scientific">Oryza barthii</name>
    <dbReference type="NCBI Taxonomy" id="65489"/>
    <lineage>
        <taxon>Eukaryota</taxon>
        <taxon>Viridiplantae</taxon>
        <taxon>Streptophyta</taxon>
        <taxon>Embryophyta</taxon>
        <taxon>Tracheophyta</taxon>
        <taxon>Spermatophyta</taxon>
        <taxon>Magnoliopsida</taxon>
        <taxon>Liliopsida</taxon>
        <taxon>Poales</taxon>
        <taxon>Poaceae</taxon>
        <taxon>BOP clade</taxon>
        <taxon>Oryzoideae</taxon>
        <taxon>Oryzeae</taxon>
        <taxon>Oryzinae</taxon>
        <taxon>Oryza</taxon>
    </lineage>
</organism>
<evidence type="ECO:0000313" key="3">
    <source>
        <dbReference type="Proteomes" id="UP000026960"/>
    </source>
</evidence>
<reference evidence="2" key="1">
    <citation type="journal article" date="2009" name="Rice">
        <title>De Novo Next Generation Sequencing of Plant Genomes.</title>
        <authorList>
            <person name="Rounsley S."/>
            <person name="Marri P.R."/>
            <person name="Yu Y."/>
            <person name="He R."/>
            <person name="Sisneros N."/>
            <person name="Goicoechea J.L."/>
            <person name="Lee S.J."/>
            <person name="Angelova A."/>
            <person name="Kudrna D."/>
            <person name="Luo M."/>
            <person name="Affourtit J."/>
            <person name="Desany B."/>
            <person name="Knight J."/>
            <person name="Niazi F."/>
            <person name="Egholm M."/>
            <person name="Wing R.A."/>
        </authorList>
    </citation>
    <scope>NUCLEOTIDE SEQUENCE [LARGE SCALE GENOMIC DNA]</scope>
    <source>
        <strain evidence="2">cv. IRGC 105608</strain>
    </source>
</reference>
<evidence type="ECO:0008006" key="4">
    <source>
        <dbReference type="Google" id="ProtNLM"/>
    </source>
</evidence>